<reference evidence="2 3" key="2">
    <citation type="submission" date="2017-02" db="EMBL/GenBank/DDBJ databases">
        <title>A genome survey and senescence transcriptome analysis in Lentinula edodes.</title>
        <authorList>
            <person name="Sakamoto Y."/>
            <person name="Nakade K."/>
            <person name="Sato S."/>
            <person name="Yoshida Y."/>
            <person name="Miyazaki K."/>
            <person name="Natsume S."/>
            <person name="Konno N."/>
        </authorList>
    </citation>
    <scope>NUCLEOTIDE SEQUENCE [LARGE SCALE GENOMIC DNA]</scope>
    <source>
        <strain evidence="2 3">NBRC 111202</strain>
    </source>
</reference>
<protein>
    <submittedName>
        <fullName evidence="2">Serine threonine protein kinase</fullName>
    </submittedName>
</protein>
<keyword evidence="2" id="KW-0808">Transferase</keyword>
<dbReference type="EMBL" id="BDGU01000064">
    <property type="protein sequence ID" value="GAW01525.1"/>
    <property type="molecule type" value="Genomic_DNA"/>
</dbReference>
<dbReference type="AlphaFoldDB" id="A0A1Q3E2Q5"/>
<organism evidence="2 3">
    <name type="scientific">Lentinula edodes</name>
    <name type="common">Shiitake mushroom</name>
    <name type="synonym">Lentinus edodes</name>
    <dbReference type="NCBI Taxonomy" id="5353"/>
    <lineage>
        <taxon>Eukaryota</taxon>
        <taxon>Fungi</taxon>
        <taxon>Dikarya</taxon>
        <taxon>Basidiomycota</taxon>
        <taxon>Agaricomycotina</taxon>
        <taxon>Agaricomycetes</taxon>
        <taxon>Agaricomycetidae</taxon>
        <taxon>Agaricales</taxon>
        <taxon>Marasmiineae</taxon>
        <taxon>Omphalotaceae</taxon>
        <taxon>Lentinula</taxon>
    </lineage>
</organism>
<gene>
    <name evidence="2" type="ORF">LENED_003126</name>
</gene>
<feature type="compositionally biased region" description="Polar residues" evidence="1">
    <location>
        <begin position="30"/>
        <end position="48"/>
    </location>
</feature>
<keyword evidence="2" id="KW-0418">Kinase</keyword>
<name>A0A1Q3E2Q5_LENED</name>
<feature type="region of interest" description="Disordered" evidence="1">
    <location>
        <begin position="1"/>
        <end position="73"/>
    </location>
</feature>
<comment type="caution">
    <text evidence="2">The sequence shown here is derived from an EMBL/GenBank/DDBJ whole genome shotgun (WGS) entry which is preliminary data.</text>
</comment>
<keyword evidence="3" id="KW-1185">Reference proteome</keyword>
<evidence type="ECO:0000256" key="1">
    <source>
        <dbReference type="SAM" id="MobiDB-lite"/>
    </source>
</evidence>
<sequence length="330" mass="36174">MRMPRSKGYAQFLSSKIVEGRGVSTPEDLPTNNEAALVTPAQSSSNPVSRMLKKEGRKQRTSTAPANRDDLGLSDNSLPTFFDEDAMVDELTDALEKTRVKLQSDLSDGASSGPPLRAPSVVALRAIKTAERLRDIVSGAQRDLHLLSNDSLSEAIHTTLDGAERHLAYVSNKIKDIHHPEADSQVRLVTQEMEVLQLVLCTWRKDYPDTFSPIKIDNSKLFAAGAIDKWNTPTLVAYTIALVSRVFEGVARRGSSVLLKLLKVYGLSITLLTGGPSLLQTKALEDIPESIETLETRLNMDVPSVPYAFIPLIALNVSRKTRNRGSRATV</sequence>
<reference evidence="2 3" key="1">
    <citation type="submission" date="2016-08" db="EMBL/GenBank/DDBJ databases">
        <authorList>
            <consortium name="Lentinula edodes genome sequencing consortium"/>
            <person name="Sakamoto Y."/>
            <person name="Nakade K."/>
            <person name="Sato S."/>
            <person name="Yoshida Y."/>
            <person name="Miyazaki K."/>
            <person name="Natsume S."/>
            <person name="Konno N."/>
        </authorList>
    </citation>
    <scope>NUCLEOTIDE SEQUENCE [LARGE SCALE GENOMIC DNA]</scope>
    <source>
        <strain evidence="2 3">NBRC 111202</strain>
    </source>
</reference>
<evidence type="ECO:0000313" key="3">
    <source>
        <dbReference type="Proteomes" id="UP000188533"/>
    </source>
</evidence>
<proteinExistence type="predicted"/>
<evidence type="ECO:0000313" key="2">
    <source>
        <dbReference type="EMBL" id="GAW01525.1"/>
    </source>
</evidence>
<dbReference type="Proteomes" id="UP000188533">
    <property type="component" value="Unassembled WGS sequence"/>
</dbReference>
<accession>A0A1Q3E2Q5</accession>
<dbReference type="GO" id="GO:0016301">
    <property type="term" value="F:kinase activity"/>
    <property type="evidence" value="ECO:0007669"/>
    <property type="project" value="UniProtKB-KW"/>
</dbReference>
<dbReference type="STRING" id="5353.A0A1Q3E2Q5"/>